<dbReference type="OrthoDB" id="5218479at2759"/>
<dbReference type="EMBL" id="FO904937">
    <property type="protein sequence ID" value="CDP25819.1"/>
    <property type="molecule type" value="Genomic_DNA"/>
</dbReference>
<reference evidence="2" key="4">
    <citation type="submission" date="2014-09" db="EMBL/GenBank/DDBJ databases">
        <title>Maintaining two mating types: Structure of the mating type locus and its role in heterokaryosis in Podospora anserina.</title>
        <authorList>
            <person name="Grognet P."/>
            <person name="Bidard F."/>
            <person name="Kuchly C."/>
            <person name="Chan Ho Tong L."/>
            <person name="Coppin E."/>
            <person name="Ait Benkhali J."/>
            <person name="Couloux A."/>
            <person name="Wincker P."/>
            <person name="Debuchy R."/>
            <person name="Silar P."/>
        </authorList>
    </citation>
    <scope>NUCLEOTIDE SEQUENCE</scope>
</reference>
<dbReference type="VEuPathDB" id="FungiDB:PODANS_2_7950"/>
<protein>
    <submittedName>
        <fullName evidence="1">Podospora anserina S mat+ genomic DNA chromosome 2, supercontig 2</fullName>
    </submittedName>
</protein>
<dbReference type="GeneID" id="6196353"/>
<keyword evidence="3" id="KW-1185">Reference proteome</keyword>
<proteinExistence type="predicted"/>
<organism evidence="1">
    <name type="scientific">Podospora anserina (strain S / ATCC MYA-4624 / DSM 980 / FGSC 10383)</name>
    <name type="common">Pleurage anserina</name>
    <dbReference type="NCBI Taxonomy" id="515849"/>
    <lineage>
        <taxon>Eukaryota</taxon>
        <taxon>Fungi</taxon>
        <taxon>Dikarya</taxon>
        <taxon>Ascomycota</taxon>
        <taxon>Pezizomycotina</taxon>
        <taxon>Sordariomycetes</taxon>
        <taxon>Sordariomycetidae</taxon>
        <taxon>Sordariales</taxon>
        <taxon>Podosporaceae</taxon>
        <taxon>Podospora</taxon>
        <taxon>Podospora anserina</taxon>
    </lineage>
</organism>
<evidence type="ECO:0000313" key="2">
    <source>
        <dbReference type="EMBL" id="CDP25819.1"/>
    </source>
</evidence>
<accession>B2B6J1</accession>
<gene>
    <name evidence="1" type="ORF">PODANS_2_7950</name>
</gene>
<name>B2B6J1_PODAN</name>
<dbReference type="AlphaFoldDB" id="B2B6J1"/>
<reference evidence="3" key="3">
    <citation type="journal article" date="2014" name="Genetics">
        <title>Maintaining two mating types: Structure of the mating type locus and its role in heterokaryosis in Podospora anserina.</title>
        <authorList>
            <person name="Grognet P."/>
            <person name="Bidard F."/>
            <person name="Kuchly C."/>
            <person name="Tong L.C.H."/>
            <person name="Coppin E."/>
            <person name="Benkhali J.A."/>
            <person name="Couloux A."/>
            <person name="Wincker P."/>
            <person name="Debuchy R."/>
            <person name="Silar P."/>
        </authorList>
    </citation>
    <scope>GENOME REANNOTATION</scope>
    <source>
        <strain evidence="3">S / ATCC MYA-4624 / DSM 980 / FGSC 10383</strain>
    </source>
</reference>
<evidence type="ECO:0000313" key="1">
    <source>
        <dbReference type="EMBL" id="CAP73417.1"/>
    </source>
</evidence>
<evidence type="ECO:0000313" key="3">
    <source>
        <dbReference type="Proteomes" id="UP000001197"/>
    </source>
</evidence>
<dbReference type="InParanoid" id="B2B6J1"/>
<dbReference type="KEGG" id="pan:PODANSg8634"/>
<dbReference type="RefSeq" id="XP_001911591.1">
    <property type="nucleotide sequence ID" value="XM_001911556.1"/>
</dbReference>
<dbReference type="Proteomes" id="UP000001197">
    <property type="component" value="Chromosome 2"/>
</dbReference>
<dbReference type="EMBL" id="CU640366">
    <property type="protein sequence ID" value="CAP73417.1"/>
    <property type="molecule type" value="Genomic_DNA"/>
</dbReference>
<sequence length="101" mass="10790">MSKSGNTFSLTGKNSLCAARCFAKLSGFRAPPSLGSGRRRLVCRTGSNWKKSPKNMTIGIPPNGRCWSSLYCLRRLSTAASVRTPTWLISCSCALCPGASS</sequence>
<reference evidence="1 3" key="1">
    <citation type="journal article" date="2008" name="Genome Biol.">
        <title>The genome sequence of the model ascomycete fungus Podospora anserina.</title>
        <authorList>
            <person name="Espagne E."/>
            <person name="Lespinet O."/>
            <person name="Malagnac F."/>
            <person name="Da Silva C."/>
            <person name="Jaillon O."/>
            <person name="Porcel B.M."/>
            <person name="Couloux A."/>
            <person name="Aury J.-M."/>
            <person name="Segurens B."/>
            <person name="Poulain J."/>
            <person name="Anthouard V."/>
            <person name="Grossetete S."/>
            <person name="Khalili H."/>
            <person name="Coppin E."/>
            <person name="Dequard-Chablat M."/>
            <person name="Picard M."/>
            <person name="Contamine V."/>
            <person name="Arnaise S."/>
            <person name="Bourdais A."/>
            <person name="Berteaux-Lecellier V."/>
            <person name="Gautheret D."/>
            <person name="de Vries R.P."/>
            <person name="Battaglia E."/>
            <person name="Coutinho P.M."/>
            <person name="Danchin E.G.J."/>
            <person name="Henrissat B."/>
            <person name="El Khoury R."/>
            <person name="Sainsard-Chanet A."/>
            <person name="Boivin A."/>
            <person name="Pinan-Lucarre B."/>
            <person name="Sellem C.H."/>
            <person name="Debuchy R."/>
            <person name="Wincker P."/>
            <person name="Weissenbach J."/>
            <person name="Silar P."/>
        </authorList>
    </citation>
    <scope>NUCLEOTIDE SEQUENCE [LARGE SCALE GENOMIC DNA]</scope>
    <source>
        <strain evidence="3">S / ATCC MYA-4624 / DSM 980 / FGSC 10383</strain>
        <strain evidence="1">S mat+</strain>
    </source>
</reference>
<reference evidence="1" key="2">
    <citation type="submission" date="2008-07" db="EMBL/GenBank/DDBJ databases">
        <authorList>
            <person name="Genoscope - CEA"/>
        </authorList>
    </citation>
    <scope>NUCLEOTIDE SEQUENCE</scope>
    <source>
        <strain evidence="1">S mat+</strain>
    </source>
</reference>
<dbReference type="HOGENOM" id="CLU_2292888_0_0_1"/>